<comment type="caution">
    <text evidence="2">The sequence shown here is derived from an EMBL/GenBank/DDBJ whole genome shotgun (WGS) entry which is preliminary data.</text>
</comment>
<dbReference type="Proteomes" id="UP000600220">
    <property type="component" value="Unassembled WGS sequence"/>
</dbReference>
<feature type="domain" description="Replication initiator A N-terminal" evidence="1">
    <location>
        <begin position="24"/>
        <end position="99"/>
    </location>
</feature>
<organism evidence="2 3">
    <name type="scientific">Staphylococcus pseudintermedius</name>
    <dbReference type="NCBI Taxonomy" id="283734"/>
    <lineage>
        <taxon>Bacteria</taxon>
        <taxon>Bacillati</taxon>
        <taxon>Bacillota</taxon>
        <taxon>Bacilli</taxon>
        <taxon>Bacillales</taxon>
        <taxon>Staphylococcaceae</taxon>
        <taxon>Staphylococcus</taxon>
        <taxon>Staphylococcus intermedius group</taxon>
    </lineage>
</organism>
<gene>
    <name evidence="2" type="ORF">EGV54_13390</name>
</gene>
<reference evidence="2 3" key="1">
    <citation type="submission" date="2018-11" db="EMBL/GenBank/DDBJ databases">
        <authorList>
            <consortium name="Veterinary Laboratory Investigation and Response Network"/>
        </authorList>
    </citation>
    <scope>NUCLEOTIDE SEQUENCE [LARGE SCALE GENOMIC DNA]</scope>
    <source>
        <strain evidence="2 3">SPSE-18-VL-LA-PA-Ryan-0021</strain>
    </source>
</reference>
<name>A0A8H9BYG8_STAPS</name>
<accession>A0A8H9BYG8</accession>
<proteinExistence type="predicted"/>
<dbReference type="Pfam" id="PF06970">
    <property type="entry name" value="RepA_N"/>
    <property type="match status" value="1"/>
</dbReference>
<evidence type="ECO:0000259" key="1">
    <source>
        <dbReference type="Pfam" id="PF06970"/>
    </source>
</evidence>
<evidence type="ECO:0000313" key="2">
    <source>
        <dbReference type="EMBL" id="EGQ4386045.1"/>
    </source>
</evidence>
<sequence>MNHLIEYLIQSKYLTLDNFEINKNFYIFPRAFVDIEYYKEMSIDAKYLYAILYNRAQISRETGWVDENQRIYFIYKNLELLEATGIGGKTRLINAKRELVAKNLLVQKRLGQGKANRLYLLFPMSQDEILRIKNEV</sequence>
<dbReference type="RefSeq" id="WP_115895562.1">
    <property type="nucleotide sequence ID" value="NZ_JBJKCM010000019.1"/>
</dbReference>
<dbReference type="EMBL" id="AAXKXX010000036">
    <property type="protein sequence ID" value="EGQ4386045.1"/>
    <property type="molecule type" value="Genomic_DNA"/>
</dbReference>
<dbReference type="AlphaFoldDB" id="A0A8H9BYG8"/>
<dbReference type="InterPro" id="IPR010724">
    <property type="entry name" value="RepA_N"/>
</dbReference>
<protein>
    <recommendedName>
        <fullName evidence="1">Replication initiator A N-terminal domain-containing protein</fullName>
    </recommendedName>
</protein>
<keyword evidence="3" id="KW-1185">Reference proteome</keyword>
<evidence type="ECO:0000313" key="3">
    <source>
        <dbReference type="Proteomes" id="UP000600220"/>
    </source>
</evidence>